<dbReference type="GO" id="GO:0006355">
    <property type="term" value="P:regulation of DNA-templated transcription"/>
    <property type="evidence" value="ECO:0007669"/>
    <property type="project" value="InterPro"/>
</dbReference>
<gene>
    <name evidence="6" type="ORF">F0M18_04355</name>
</gene>
<dbReference type="Pfam" id="PF00072">
    <property type="entry name" value="Response_reg"/>
    <property type="match status" value="1"/>
</dbReference>
<organism evidence="6 7">
    <name type="scientific">Pseudohalioglobus sediminis</name>
    <dbReference type="NCBI Taxonomy" id="2606449"/>
    <lineage>
        <taxon>Bacteria</taxon>
        <taxon>Pseudomonadati</taxon>
        <taxon>Pseudomonadota</taxon>
        <taxon>Gammaproteobacteria</taxon>
        <taxon>Cellvibrionales</taxon>
        <taxon>Halieaceae</taxon>
        <taxon>Pseudohalioglobus</taxon>
    </lineage>
</organism>
<evidence type="ECO:0000256" key="2">
    <source>
        <dbReference type="ARBA" id="ARBA00023125"/>
    </source>
</evidence>
<protein>
    <submittedName>
        <fullName evidence="6">Response regulator transcription factor</fullName>
    </submittedName>
</protein>
<feature type="domain" description="HTH luxR-type" evidence="4">
    <location>
        <begin position="149"/>
        <end position="214"/>
    </location>
</feature>
<dbReference type="PROSITE" id="PS50110">
    <property type="entry name" value="RESPONSE_REGULATORY"/>
    <property type="match status" value="1"/>
</dbReference>
<dbReference type="PANTHER" id="PTHR45566">
    <property type="entry name" value="HTH-TYPE TRANSCRIPTIONAL REGULATOR YHJB-RELATED"/>
    <property type="match status" value="1"/>
</dbReference>
<dbReference type="InterPro" id="IPR051015">
    <property type="entry name" value="EvgA-like"/>
</dbReference>
<dbReference type="InterPro" id="IPR016032">
    <property type="entry name" value="Sig_transdc_resp-reg_C-effctor"/>
</dbReference>
<name>A0A5B0X151_9GAMM</name>
<dbReference type="PRINTS" id="PR00038">
    <property type="entry name" value="HTHLUXR"/>
</dbReference>
<evidence type="ECO:0000313" key="6">
    <source>
        <dbReference type="EMBL" id="KAA1193084.1"/>
    </source>
</evidence>
<dbReference type="SMART" id="SM00448">
    <property type="entry name" value="REC"/>
    <property type="match status" value="1"/>
</dbReference>
<dbReference type="Pfam" id="PF00196">
    <property type="entry name" value="GerE"/>
    <property type="match status" value="1"/>
</dbReference>
<dbReference type="RefSeq" id="WP_149610192.1">
    <property type="nucleotide sequence ID" value="NZ_VTUX01000002.1"/>
</dbReference>
<dbReference type="SMART" id="SM00421">
    <property type="entry name" value="HTH_LUXR"/>
    <property type="match status" value="1"/>
</dbReference>
<dbReference type="CDD" id="cd06170">
    <property type="entry name" value="LuxR_C_like"/>
    <property type="match status" value="1"/>
</dbReference>
<proteinExistence type="predicted"/>
<evidence type="ECO:0000313" key="7">
    <source>
        <dbReference type="Proteomes" id="UP000323708"/>
    </source>
</evidence>
<feature type="modified residue" description="4-aspartylphosphate" evidence="3">
    <location>
        <position position="53"/>
    </location>
</feature>
<accession>A0A5B0X151</accession>
<dbReference type="PROSITE" id="PS50043">
    <property type="entry name" value="HTH_LUXR_2"/>
    <property type="match status" value="1"/>
</dbReference>
<keyword evidence="2" id="KW-0238">DNA-binding</keyword>
<dbReference type="GO" id="GO:0000160">
    <property type="term" value="P:phosphorelay signal transduction system"/>
    <property type="evidence" value="ECO:0007669"/>
    <property type="project" value="InterPro"/>
</dbReference>
<dbReference type="CDD" id="cd17535">
    <property type="entry name" value="REC_NarL-like"/>
    <property type="match status" value="1"/>
</dbReference>
<feature type="domain" description="Response regulatory" evidence="5">
    <location>
        <begin position="2"/>
        <end position="118"/>
    </location>
</feature>
<dbReference type="InterPro" id="IPR011006">
    <property type="entry name" value="CheY-like_superfamily"/>
</dbReference>
<dbReference type="InterPro" id="IPR000792">
    <property type="entry name" value="Tscrpt_reg_LuxR_C"/>
</dbReference>
<dbReference type="AlphaFoldDB" id="A0A5B0X151"/>
<keyword evidence="1 3" id="KW-0597">Phosphoprotein</keyword>
<evidence type="ECO:0000259" key="5">
    <source>
        <dbReference type="PROSITE" id="PS50110"/>
    </source>
</evidence>
<dbReference type="SUPFAM" id="SSF52172">
    <property type="entry name" value="CheY-like"/>
    <property type="match status" value="1"/>
</dbReference>
<dbReference type="GO" id="GO:0003677">
    <property type="term" value="F:DNA binding"/>
    <property type="evidence" value="ECO:0007669"/>
    <property type="project" value="UniProtKB-KW"/>
</dbReference>
<dbReference type="Gene3D" id="3.40.50.2300">
    <property type="match status" value="1"/>
</dbReference>
<evidence type="ECO:0000256" key="1">
    <source>
        <dbReference type="ARBA" id="ARBA00022553"/>
    </source>
</evidence>
<sequence>MHIMLVDDHSLIRSGISDSLAKHYPGIEITEAESSKAALSLAREQSIDLALVDLFMPGEKLFSLVRELGSRDMDIPFIVLSSSDNPSHIRKCIDLGALGYVPKSSAQSELFAAVDRVLAGGTYYPSPALQAHQPEPAADEEPVSMSYGYNEVENILTARQMEILELIAHGQTNKQIANNLGVSNYTVKVHVSAVFKALGLSNRSQAAILGEKIGLSSQVTGN</sequence>
<dbReference type="Proteomes" id="UP000323708">
    <property type="component" value="Unassembled WGS sequence"/>
</dbReference>
<dbReference type="InterPro" id="IPR058245">
    <property type="entry name" value="NreC/VraR/RcsB-like_REC"/>
</dbReference>
<dbReference type="EMBL" id="VTUX01000002">
    <property type="protein sequence ID" value="KAA1193084.1"/>
    <property type="molecule type" value="Genomic_DNA"/>
</dbReference>
<evidence type="ECO:0000259" key="4">
    <source>
        <dbReference type="PROSITE" id="PS50043"/>
    </source>
</evidence>
<comment type="caution">
    <text evidence="6">The sequence shown here is derived from an EMBL/GenBank/DDBJ whole genome shotgun (WGS) entry which is preliminary data.</text>
</comment>
<dbReference type="InterPro" id="IPR001789">
    <property type="entry name" value="Sig_transdc_resp-reg_receiver"/>
</dbReference>
<keyword evidence="7" id="KW-1185">Reference proteome</keyword>
<evidence type="ECO:0000256" key="3">
    <source>
        <dbReference type="PROSITE-ProRule" id="PRU00169"/>
    </source>
</evidence>
<dbReference type="SUPFAM" id="SSF46894">
    <property type="entry name" value="C-terminal effector domain of the bipartite response regulators"/>
    <property type="match status" value="1"/>
</dbReference>
<dbReference type="PANTHER" id="PTHR45566:SF1">
    <property type="entry name" value="HTH-TYPE TRANSCRIPTIONAL REGULATOR YHJB-RELATED"/>
    <property type="match status" value="1"/>
</dbReference>
<reference evidence="6 7" key="1">
    <citation type="submission" date="2019-09" db="EMBL/GenBank/DDBJ databases">
        <authorList>
            <person name="Chen X.-Y."/>
        </authorList>
    </citation>
    <scope>NUCLEOTIDE SEQUENCE [LARGE SCALE GENOMIC DNA]</scope>
    <source>
        <strain evidence="6 7">NY5</strain>
    </source>
</reference>